<protein>
    <submittedName>
        <fullName evidence="2">Uncharacterized protein</fullName>
    </submittedName>
</protein>
<dbReference type="EMBL" id="SNZA01000001">
    <property type="protein sequence ID" value="TDR15068.1"/>
    <property type="molecule type" value="Genomic_DNA"/>
</dbReference>
<keyword evidence="1" id="KW-0175">Coiled coil</keyword>
<evidence type="ECO:0000256" key="1">
    <source>
        <dbReference type="SAM" id="Coils"/>
    </source>
</evidence>
<dbReference type="OrthoDB" id="6103324at2"/>
<proteinExistence type="predicted"/>
<sequence length="245" mass="28382">MARKANIAKEEIIQACWDLIEQNIFPNIPRLSDYFKNLDGRGCSNTTLLNAISEWEESYKEHQENELKEITEHFAPTFKRFERDIIQSLSIILDEQITAHEEKLSLRQSSIEGRERSLSESFINSQQALETTLEQKQIFETRCNELQQSQKALEDRLEHSLTRNRVLESEIEQWKLAQREADTKLHQAQVDLAKLDNEISQLKQLLTDSQAEVQRLKKQNDQLLNSAIEQVSKLAESVATKASDS</sequence>
<comment type="caution">
    <text evidence="2">The sequence shown here is derived from an EMBL/GenBank/DDBJ whole genome shotgun (WGS) entry which is preliminary data.</text>
</comment>
<name>A0A4R6XGW3_9GAMM</name>
<gene>
    <name evidence="2" type="ORF">C8D85_0422</name>
</gene>
<reference evidence="2 3" key="1">
    <citation type="submission" date="2019-03" db="EMBL/GenBank/DDBJ databases">
        <title>Genomic Encyclopedia of Type Strains, Phase IV (KMG-IV): sequencing the most valuable type-strain genomes for metagenomic binning, comparative biology and taxonomic classification.</title>
        <authorList>
            <person name="Goeker M."/>
        </authorList>
    </citation>
    <scope>NUCLEOTIDE SEQUENCE [LARGE SCALE GENOMIC DNA]</scope>
    <source>
        <strain evidence="2 3">DSM 5604</strain>
    </source>
</reference>
<dbReference type="AlphaFoldDB" id="A0A4R6XGW3"/>
<organism evidence="2 3">
    <name type="scientific">Marinomonas communis</name>
    <dbReference type="NCBI Taxonomy" id="28254"/>
    <lineage>
        <taxon>Bacteria</taxon>
        <taxon>Pseudomonadati</taxon>
        <taxon>Pseudomonadota</taxon>
        <taxon>Gammaproteobacteria</taxon>
        <taxon>Oceanospirillales</taxon>
        <taxon>Oceanospirillaceae</taxon>
        <taxon>Marinomonas</taxon>
    </lineage>
</organism>
<evidence type="ECO:0000313" key="2">
    <source>
        <dbReference type="EMBL" id="TDR15068.1"/>
    </source>
</evidence>
<dbReference type="Proteomes" id="UP000295729">
    <property type="component" value="Unassembled WGS sequence"/>
</dbReference>
<dbReference type="RefSeq" id="WP_133559703.1">
    <property type="nucleotide sequence ID" value="NZ_SNZA01000001.1"/>
</dbReference>
<accession>A0A4R6XGW3</accession>
<keyword evidence="3" id="KW-1185">Reference proteome</keyword>
<feature type="coiled-coil region" evidence="1">
    <location>
        <begin position="129"/>
        <end position="226"/>
    </location>
</feature>
<evidence type="ECO:0000313" key="3">
    <source>
        <dbReference type="Proteomes" id="UP000295729"/>
    </source>
</evidence>